<dbReference type="Proteomes" id="UP001055811">
    <property type="component" value="Linkage Group LG01"/>
</dbReference>
<evidence type="ECO:0000313" key="1">
    <source>
        <dbReference type="EMBL" id="KAI3791136.1"/>
    </source>
</evidence>
<gene>
    <name evidence="1" type="ORF">L2E82_04778</name>
</gene>
<sequence>MDHLNHRRFFLILLILSSIFCIQSRADGTGSVFFLDSLVHRYLRSPSSEPESMLLPDVGAATSILLGFSPPSTLSTASSEKLNEVLMPNPFDRPHSVFMLEIDGVEDMQLGLGPNGDVFSKAFKSRVDVDQNDADIQLSDKEEVSLVSLNEPLPSSSEWTNKDLTDFAGWLGGSYVSTELDPMNGELIVPLSNDVQLKLDMSKQADREYTISLITLIYNVERAVQIHQDLSGSELTPAELIKGRFNGIKVLKEHYGNDDIVQQGVELLVASLSKIYDSLQVAYKGELVGVILLNISTDQESDTILSVNFASRVSRLLEETKGIKPDAIIIAQVLLVRRTLAWITGIILIIATLLGVHFLMNMPLTRDTLLYSNVKLD</sequence>
<accession>A0ACB9H6I7</accession>
<keyword evidence="2" id="KW-1185">Reference proteome</keyword>
<dbReference type="EMBL" id="CM042009">
    <property type="protein sequence ID" value="KAI3791136.1"/>
    <property type="molecule type" value="Genomic_DNA"/>
</dbReference>
<reference evidence="1 2" key="2">
    <citation type="journal article" date="2022" name="Mol. Ecol. Resour.">
        <title>The genomes of chicory, endive, great burdock and yacon provide insights into Asteraceae paleo-polyploidization history and plant inulin production.</title>
        <authorList>
            <person name="Fan W."/>
            <person name="Wang S."/>
            <person name="Wang H."/>
            <person name="Wang A."/>
            <person name="Jiang F."/>
            <person name="Liu H."/>
            <person name="Zhao H."/>
            <person name="Xu D."/>
            <person name="Zhang Y."/>
        </authorList>
    </citation>
    <scope>NUCLEOTIDE SEQUENCE [LARGE SCALE GENOMIC DNA]</scope>
    <source>
        <strain evidence="2">cv. Punajuju</strain>
        <tissue evidence="1">Leaves</tissue>
    </source>
</reference>
<proteinExistence type="predicted"/>
<organism evidence="1 2">
    <name type="scientific">Cichorium intybus</name>
    <name type="common">Chicory</name>
    <dbReference type="NCBI Taxonomy" id="13427"/>
    <lineage>
        <taxon>Eukaryota</taxon>
        <taxon>Viridiplantae</taxon>
        <taxon>Streptophyta</taxon>
        <taxon>Embryophyta</taxon>
        <taxon>Tracheophyta</taxon>
        <taxon>Spermatophyta</taxon>
        <taxon>Magnoliopsida</taxon>
        <taxon>eudicotyledons</taxon>
        <taxon>Gunneridae</taxon>
        <taxon>Pentapetalae</taxon>
        <taxon>asterids</taxon>
        <taxon>campanulids</taxon>
        <taxon>Asterales</taxon>
        <taxon>Asteraceae</taxon>
        <taxon>Cichorioideae</taxon>
        <taxon>Cichorieae</taxon>
        <taxon>Cichoriinae</taxon>
        <taxon>Cichorium</taxon>
    </lineage>
</organism>
<comment type="caution">
    <text evidence="1">The sequence shown here is derived from an EMBL/GenBank/DDBJ whole genome shotgun (WGS) entry which is preliminary data.</text>
</comment>
<name>A0ACB9H6I7_CICIN</name>
<evidence type="ECO:0000313" key="2">
    <source>
        <dbReference type="Proteomes" id="UP001055811"/>
    </source>
</evidence>
<reference evidence="2" key="1">
    <citation type="journal article" date="2022" name="Mol. Ecol. Resour.">
        <title>The genomes of chicory, endive, great burdock and yacon provide insights into Asteraceae palaeo-polyploidization history and plant inulin production.</title>
        <authorList>
            <person name="Fan W."/>
            <person name="Wang S."/>
            <person name="Wang H."/>
            <person name="Wang A."/>
            <person name="Jiang F."/>
            <person name="Liu H."/>
            <person name="Zhao H."/>
            <person name="Xu D."/>
            <person name="Zhang Y."/>
        </authorList>
    </citation>
    <scope>NUCLEOTIDE SEQUENCE [LARGE SCALE GENOMIC DNA]</scope>
    <source>
        <strain evidence="2">cv. Punajuju</strain>
    </source>
</reference>
<protein>
    <submittedName>
        <fullName evidence="1">Uncharacterized protein</fullName>
    </submittedName>
</protein>